<feature type="domain" description="DH" evidence="2">
    <location>
        <begin position="231"/>
        <end position="415"/>
    </location>
</feature>
<evidence type="ECO:0000313" key="4">
    <source>
        <dbReference type="RefSeq" id="XP_012678110.2"/>
    </source>
</evidence>
<dbReference type="Proteomes" id="UP000515152">
    <property type="component" value="Chromosome 5"/>
</dbReference>
<feature type="compositionally biased region" description="Basic and acidic residues" evidence="1">
    <location>
        <begin position="114"/>
        <end position="126"/>
    </location>
</feature>
<feature type="region of interest" description="Disordered" evidence="1">
    <location>
        <begin position="1"/>
        <end position="29"/>
    </location>
</feature>
<dbReference type="RefSeq" id="XP_012678110.2">
    <property type="nucleotide sequence ID" value="XM_012822656.3"/>
</dbReference>
<dbReference type="InterPro" id="IPR000219">
    <property type="entry name" value="DH_dom"/>
</dbReference>
<dbReference type="AlphaFoldDB" id="A0A6P3VPV7"/>
<protein>
    <submittedName>
        <fullName evidence="4">Rho guanine nucleotide exchange factor 19</fullName>
    </submittedName>
</protein>
<feature type="region of interest" description="Disordered" evidence="1">
    <location>
        <begin position="96"/>
        <end position="126"/>
    </location>
</feature>
<dbReference type="InterPro" id="IPR047271">
    <property type="entry name" value="Ephexin-like"/>
</dbReference>
<dbReference type="SUPFAM" id="SSF50729">
    <property type="entry name" value="PH domain-like"/>
    <property type="match status" value="1"/>
</dbReference>
<reference evidence="4" key="1">
    <citation type="submission" date="2025-08" db="UniProtKB">
        <authorList>
            <consortium name="RefSeq"/>
        </authorList>
    </citation>
    <scope>IDENTIFICATION</scope>
</reference>
<evidence type="ECO:0000256" key="1">
    <source>
        <dbReference type="SAM" id="MobiDB-lite"/>
    </source>
</evidence>
<name>A0A6P3VPV7_CLUHA</name>
<dbReference type="Gene3D" id="1.20.900.10">
    <property type="entry name" value="Dbl homology (DH) domain"/>
    <property type="match status" value="1"/>
</dbReference>
<keyword evidence="3" id="KW-1185">Reference proteome</keyword>
<evidence type="ECO:0000313" key="3">
    <source>
        <dbReference type="Proteomes" id="UP000515152"/>
    </source>
</evidence>
<dbReference type="PANTHER" id="PTHR12845">
    <property type="entry name" value="GUANINE NUCLEOTIDE EXCHANGE FACTOR"/>
    <property type="match status" value="1"/>
</dbReference>
<accession>A0A6P3VPV7</accession>
<dbReference type="PROSITE" id="PS50010">
    <property type="entry name" value="DH_2"/>
    <property type="match status" value="1"/>
</dbReference>
<dbReference type="CDD" id="cd00160">
    <property type="entry name" value="RhoGEF"/>
    <property type="match status" value="1"/>
</dbReference>
<dbReference type="Gene3D" id="2.30.29.30">
    <property type="entry name" value="Pleckstrin-homology domain (PH domain)/Phosphotyrosine-binding domain (PTB)"/>
    <property type="match status" value="1"/>
</dbReference>
<gene>
    <name evidence="4" type="primary">si:ch73-15b2.5</name>
</gene>
<proteinExistence type="predicted"/>
<dbReference type="PANTHER" id="PTHR12845:SF2">
    <property type="entry name" value="DH DOMAIN-CONTAINING PROTEIN-RELATED"/>
    <property type="match status" value="1"/>
</dbReference>
<dbReference type="InterPro" id="IPR011993">
    <property type="entry name" value="PH-like_dom_sf"/>
</dbReference>
<dbReference type="SMART" id="SM00325">
    <property type="entry name" value="RhoGEF"/>
    <property type="match status" value="1"/>
</dbReference>
<dbReference type="OrthoDB" id="27593at2759"/>
<dbReference type="SUPFAM" id="SSF48065">
    <property type="entry name" value="DBL homology domain (DH-domain)"/>
    <property type="match status" value="1"/>
</dbReference>
<dbReference type="Pfam" id="PF00621">
    <property type="entry name" value="RhoGEF"/>
    <property type="match status" value="1"/>
</dbReference>
<sequence length="560" mass="62459">MDQLSNNDLDETHLAGEIGSPDQTGGPTCSEEIEAEVISAGITEDQCLNEGKGEPSLFEMFGAVGIDAALKSVASSPTWSLKGGAFLLPQHQLVTVSEPKSDESSQDGSPSPHLENKEGHRGLTEEQSDVDKAFDEYFESNVFQNLPLYQEYLLNSVKAGLQSVLQTGLSDLVGSQCLPGLQSQPSSPRFAVASPASPCVLQDKTVCSLWQELQVVKERGLLEVLTAREVRQQETMFELLTSEASYLKSLWVVVNHFQGSKELRRTLSSVEHHILFSNLRNVCGVSERFLLDLEGHFQENVVMSQVGDIVLRHRPELRQVYVPYVTNMMYQEALITKLIQQNHRFVLVLHTLEKHPKCQRQTLKSFLVLPFQRITRIKLILQTTLKMTDPDSLAVGPLTEAICALHEIVNECNRNVLCMKQTEELVHLEKLVDFGQIKAIPLITHGRSLIHEGQLRQIDVESVVSSSEIHIHLFSDLLLLSIHKDGRFSVQEYALFPRNVHTEDLKTDVLGLPAESFLLHLTPGHTGAATAIILVANTRAEKVFWVNTLNSQRDDKAQVS</sequence>
<organism evidence="3 4">
    <name type="scientific">Clupea harengus</name>
    <name type="common">Atlantic herring</name>
    <dbReference type="NCBI Taxonomy" id="7950"/>
    <lineage>
        <taxon>Eukaryota</taxon>
        <taxon>Metazoa</taxon>
        <taxon>Chordata</taxon>
        <taxon>Craniata</taxon>
        <taxon>Vertebrata</taxon>
        <taxon>Euteleostomi</taxon>
        <taxon>Actinopterygii</taxon>
        <taxon>Neopterygii</taxon>
        <taxon>Teleostei</taxon>
        <taxon>Clupei</taxon>
        <taxon>Clupeiformes</taxon>
        <taxon>Clupeoidei</taxon>
        <taxon>Clupeidae</taxon>
        <taxon>Clupea</taxon>
    </lineage>
</organism>
<dbReference type="GeneID" id="105895950"/>
<dbReference type="KEGG" id="char:105895950"/>
<dbReference type="GO" id="GO:0005085">
    <property type="term" value="F:guanyl-nucleotide exchange factor activity"/>
    <property type="evidence" value="ECO:0007669"/>
    <property type="project" value="InterPro"/>
</dbReference>
<evidence type="ECO:0000259" key="2">
    <source>
        <dbReference type="PROSITE" id="PS50010"/>
    </source>
</evidence>
<dbReference type="InterPro" id="IPR035899">
    <property type="entry name" value="DBL_dom_sf"/>
</dbReference>
<dbReference type="GO" id="GO:0005634">
    <property type="term" value="C:nucleus"/>
    <property type="evidence" value="ECO:0007669"/>
    <property type="project" value="TreeGrafter"/>
</dbReference>
<dbReference type="GO" id="GO:0005737">
    <property type="term" value="C:cytoplasm"/>
    <property type="evidence" value="ECO:0007669"/>
    <property type="project" value="TreeGrafter"/>
</dbReference>